<organism evidence="3">
    <name type="scientific">Desulfurella acetivorans</name>
    <dbReference type="NCBI Taxonomy" id="33002"/>
    <lineage>
        <taxon>Bacteria</taxon>
        <taxon>Pseudomonadati</taxon>
        <taxon>Campylobacterota</taxon>
        <taxon>Desulfurellia</taxon>
        <taxon>Desulfurellales</taxon>
        <taxon>Desulfurellaceae</taxon>
        <taxon>Desulfurella</taxon>
    </lineage>
</organism>
<dbReference type="GO" id="GO:0003676">
    <property type="term" value="F:nucleic acid binding"/>
    <property type="evidence" value="ECO:0007669"/>
    <property type="project" value="InterPro"/>
</dbReference>
<comment type="caution">
    <text evidence="3">The sequence shown here is derived from an EMBL/GenBank/DDBJ whole genome shotgun (WGS) entry which is preliminary data.</text>
</comment>
<dbReference type="InterPro" id="IPR011335">
    <property type="entry name" value="Restrct_endonuc-II-like"/>
</dbReference>
<dbReference type="SUPFAM" id="SSF52980">
    <property type="entry name" value="Restriction endonuclease-like"/>
    <property type="match status" value="1"/>
</dbReference>
<dbReference type="EMBL" id="DRZX01000293">
    <property type="protein sequence ID" value="HHS49410.1"/>
    <property type="molecule type" value="Genomic_DNA"/>
</dbReference>
<evidence type="ECO:0000313" key="3">
    <source>
        <dbReference type="EMBL" id="HHS49410.1"/>
    </source>
</evidence>
<dbReference type="PANTHER" id="PTHR34039:SF1">
    <property type="entry name" value="UPF0102 PROTEIN YRAN"/>
    <property type="match status" value="1"/>
</dbReference>
<dbReference type="CDD" id="cd20736">
    <property type="entry name" value="PoNe_Nuclease"/>
    <property type="match status" value="1"/>
</dbReference>
<dbReference type="HAMAP" id="MF_00048">
    <property type="entry name" value="UPF0102"/>
    <property type="match status" value="1"/>
</dbReference>
<dbReference type="Pfam" id="PF02021">
    <property type="entry name" value="UPF0102"/>
    <property type="match status" value="1"/>
</dbReference>
<proteinExistence type="inferred from homology"/>
<evidence type="ECO:0000256" key="2">
    <source>
        <dbReference type="HAMAP-Rule" id="MF_00048"/>
    </source>
</evidence>
<protein>
    <recommendedName>
        <fullName evidence="2">UPF0102 protein ENM99_06220</fullName>
    </recommendedName>
</protein>
<gene>
    <name evidence="3" type="ORF">ENM99_06220</name>
</gene>
<sequence length="122" mass="14144">MQESKRKLLNLLFGKKCEQIATKYLEQKGYSVVVRNFRYKGGEIDIIAKKGVRLSFIEVKGRKVLSFGSAKEAVNYKKQERIKEGAKLFMLQNNLDENLYNISFDVISIENNSIEWIENAFT</sequence>
<dbReference type="NCBIfam" id="NF009150">
    <property type="entry name" value="PRK12497.1-3"/>
    <property type="match status" value="1"/>
</dbReference>
<dbReference type="PANTHER" id="PTHR34039">
    <property type="entry name" value="UPF0102 PROTEIN YRAN"/>
    <property type="match status" value="1"/>
</dbReference>
<dbReference type="InterPro" id="IPR003509">
    <property type="entry name" value="UPF0102_YraN-like"/>
</dbReference>
<evidence type="ECO:0000256" key="1">
    <source>
        <dbReference type="ARBA" id="ARBA00006738"/>
    </source>
</evidence>
<dbReference type="Gene3D" id="3.40.1350.10">
    <property type="match status" value="1"/>
</dbReference>
<comment type="similarity">
    <text evidence="1 2">Belongs to the UPF0102 family.</text>
</comment>
<dbReference type="AlphaFoldDB" id="A0A7C6E966"/>
<name>A0A7C6E966_DESAE</name>
<accession>A0A7C6E966</accession>
<dbReference type="Proteomes" id="UP000886400">
    <property type="component" value="Unassembled WGS sequence"/>
</dbReference>
<dbReference type="NCBIfam" id="TIGR00252">
    <property type="entry name" value="YraN family protein"/>
    <property type="match status" value="1"/>
</dbReference>
<reference evidence="3" key="1">
    <citation type="journal article" date="2020" name="mSystems">
        <title>Genome- and Community-Level Interaction Insights into Carbon Utilization and Element Cycling Functions of Hydrothermarchaeota in Hydrothermal Sediment.</title>
        <authorList>
            <person name="Zhou Z."/>
            <person name="Liu Y."/>
            <person name="Xu W."/>
            <person name="Pan J."/>
            <person name="Luo Z.H."/>
            <person name="Li M."/>
        </authorList>
    </citation>
    <scope>NUCLEOTIDE SEQUENCE [LARGE SCALE GENOMIC DNA]</scope>
    <source>
        <strain evidence="3">SpSt-1135</strain>
    </source>
</reference>
<dbReference type="InterPro" id="IPR011856">
    <property type="entry name" value="tRNA_endonuc-like_dom_sf"/>
</dbReference>